<accession>A0A6C0KRW9</accession>
<organism evidence="2">
    <name type="scientific">viral metagenome</name>
    <dbReference type="NCBI Taxonomy" id="1070528"/>
    <lineage>
        <taxon>unclassified sequences</taxon>
        <taxon>metagenomes</taxon>
        <taxon>organismal metagenomes</taxon>
    </lineage>
</organism>
<evidence type="ECO:0000313" key="2">
    <source>
        <dbReference type="EMBL" id="QHU20003.1"/>
    </source>
</evidence>
<feature type="transmembrane region" description="Helical" evidence="1">
    <location>
        <begin position="76"/>
        <end position="92"/>
    </location>
</feature>
<dbReference type="AlphaFoldDB" id="A0A6C0KRW9"/>
<name>A0A6C0KRW9_9ZZZZ</name>
<keyword evidence="1" id="KW-0812">Transmembrane</keyword>
<reference evidence="2" key="1">
    <citation type="journal article" date="2020" name="Nature">
        <title>Giant virus diversity and host interactions through global metagenomics.</title>
        <authorList>
            <person name="Schulz F."/>
            <person name="Roux S."/>
            <person name="Paez-Espino D."/>
            <person name="Jungbluth S."/>
            <person name="Walsh D.A."/>
            <person name="Denef V.J."/>
            <person name="McMahon K.D."/>
            <person name="Konstantinidis K.T."/>
            <person name="Eloe-Fadrosh E.A."/>
            <person name="Kyrpides N.C."/>
            <person name="Woyke T."/>
        </authorList>
    </citation>
    <scope>NUCLEOTIDE SEQUENCE</scope>
    <source>
        <strain evidence="2">GVMAG-S-3300013014-136</strain>
    </source>
</reference>
<proteinExistence type="predicted"/>
<dbReference type="EMBL" id="MN740961">
    <property type="protein sequence ID" value="QHU20003.1"/>
    <property type="molecule type" value="Genomic_DNA"/>
</dbReference>
<sequence>MPNMQGDSIEQLPVDNSQYNKELANVLFKEKDTINTVFNELKESLIIVILFIIFCSKNVDDLIIKFYPAAGTNPTTLILIKCVAVIFFFYVFKNFRLSRNS</sequence>
<evidence type="ECO:0000256" key="1">
    <source>
        <dbReference type="SAM" id="Phobius"/>
    </source>
</evidence>
<keyword evidence="1" id="KW-1133">Transmembrane helix</keyword>
<keyword evidence="1" id="KW-0472">Membrane</keyword>
<protein>
    <submittedName>
        <fullName evidence="2">Uncharacterized protein</fullName>
    </submittedName>
</protein>